<dbReference type="PROSITE" id="PS00792">
    <property type="entry name" value="DHPS_1"/>
    <property type="match status" value="1"/>
</dbReference>
<dbReference type="GO" id="GO:0005829">
    <property type="term" value="C:cytosol"/>
    <property type="evidence" value="ECO:0007669"/>
    <property type="project" value="TreeGrafter"/>
</dbReference>
<evidence type="ECO:0000256" key="4">
    <source>
        <dbReference type="ARBA" id="ARBA00012458"/>
    </source>
</evidence>
<dbReference type="GO" id="GO:0004156">
    <property type="term" value="F:dihydropteroate synthase activity"/>
    <property type="evidence" value="ECO:0007669"/>
    <property type="project" value="UniProtKB-EC"/>
</dbReference>
<name>A9D6H1_HOEPD</name>
<evidence type="ECO:0000256" key="1">
    <source>
        <dbReference type="ARBA" id="ARBA00000012"/>
    </source>
</evidence>
<dbReference type="InterPro" id="IPR006390">
    <property type="entry name" value="DHP_synth_dom"/>
</dbReference>
<dbReference type="PROSITE" id="PS50972">
    <property type="entry name" value="PTERIN_BINDING"/>
    <property type="match status" value="1"/>
</dbReference>
<dbReference type="Gene3D" id="3.20.20.20">
    <property type="entry name" value="Dihydropteroate synthase-like"/>
    <property type="match status" value="1"/>
</dbReference>
<keyword evidence="7 9" id="KW-0460">Magnesium</keyword>
<gene>
    <name evidence="11" type="ORF">HPDFL43_09707</name>
</gene>
<dbReference type="SUPFAM" id="SSF51717">
    <property type="entry name" value="Dihydropteroate synthetase-like"/>
    <property type="match status" value="1"/>
</dbReference>
<proteinExistence type="inferred from homology"/>
<organism evidence="11 12">
    <name type="scientific">Hoeflea phototrophica (strain DSM 17068 / NCIMB 14078 / DFL-43)</name>
    <dbReference type="NCBI Taxonomy" id="411684"/>
    <lineage>
        <taxon>Bacteria</taxon>
        <taxon>Pseudomonadati</taxon>
        <taxon>Pseudomonadota</taxon>
        <taxon>Alphaproteobacteria</taxon>
        <taxon>Hyphomicrobiales</taxon>
        <taxon>Rhizobiaceae</taxon>
        <taxon>Hoeflea</taxon>
    </lineage>
</organism>
<dbReference type="GO" id="GO:0046656">
    <property type="term" value="P:folic acid biosynthetic process"/>
    <property type="evidence" value="ECO:0007669"/>
    <property type="project" value="UniProtKB-KW"/>
</dbReference>
<keyword evidence="8 9" id="KW-0289">Folate biosynthesis</keyword>
<dbReference type="CDD" id="cd00739">
    <property type="entry name" value="DHPS"/>
    <property type="match status" value="1"/>
</dbReference>
<comment type="pathway">
    <text evidence="3 9">Cofactor biosynthesis; tetrahydrofolate biosynthesis; 7,8-dihydrofolate from 2-amino-4-hydroxy-6-hydroxymethyl-7,8-dihydropteridine diphosphate and 4-aminobenzoate: step 1/2.</text>
</comment>
<dbReference type="InterPro" id="IPR011005">
    <property type="entry name" value="Dihydropteroate_synth-like_sf"/>
</dbReference>
<comment type="caution">
    <text evidence="11">The sequence shown here is derived from an EMBL/GenBank/DDBJ whole genome shotgun (WGS) entry which is preliminary data.</text>
</comment>
<dbReference type="EMBL" id="ABIA03000002">
    <property type="protein sequence ID" value="EDQ33502.1"/>
    <property type="molecule type" value="Genomic_DNA"/>
</dbReference>
<dbReference type="HOGENOM" id="CLU_008023_0_2_5"/>
<evidence type="ECO:0000313" key="12">
    <source>
        <dbReference type="Proteomes" id="UP000004291"/>
    </source>
</evidence>
<evidence type="ECO:0000313" key="11">
    <source>
        <dbReference type="EMBL" id="EDQ33502.1"/>
    </source>
</evidence>
<dbReference type="GO" id="GO:0046872">
    <property type="term" value="F:metal ion binding"/>
    <property type="evidence" value="ECO:0007669"/>
    <property type="project" value="UniProtKB-KW"/>
</dbReference>
<dbReference type="EC" id="2.5.1.15" evidence="4 9"/>
<dbReference type="InterPro" id="IPR045031">
    <property type="entry name" value="DHP_synth-like"/>
</dbReference>
<feature type="domain" description="Pterin-binding" evidence="10">
    <location>
        <begin position="50"/>
        <end position="297"/>
    </location>
</feature>
<dbReference type="InterPro" id="IPR000489">
    <property type="entry name" value="Pterin-binding_dom"/>
</dbReference>
<evidence type="ECO:0000256" key="6">
    <source>
        <dbReference type="ARBA" id="ARBA00022723"/>
    </source>
</evidence>
<dbReference type="NCBIfam" id="TIGR01496">
    <property type="entry name" value="DHPS"/>
    <property type="match status" value="1"/>
</dbReference>
<evidence type="ECO:0000256" key="9">
    <source>
        <dbReference type="RuleBase" id="RU361205"/>
    </source>
</evidence>
<comment type="cofactor">
    <cofactor evidence="2 9">
        <name>Mg(2+)</name>
        <dbReference type="ChEBI" id="CHEBI:18420"/>
    </cofactor>
</comment>
<keyword evidence="12" id="KW-1185">Reference proteome</keyword>
<comment type="similarity">
    <text evidence="9">Belongs to the DHPS family.</text>
</comment>
<dbReference type="PANTHER" id="PTHR20941:SF1">
    <property type="entry name" value="FOLIC ACID SYNTHESIS PROTEIN FOL1"/>
    <property type="match status" value="1"/>
</dbReference>
<evidence type="ECO:0000256" key="5">
    <source>
        <dbReference type="ARBA" id="ARBA00022679"/>
    </source>
</evidence>
<dbReference type="AlphaFoldDB" id="A9D6H1"/>
<evidence type="ECO:0000259" key="10">
    <source>
        <dbReference type="PROSITE" id="PS50972"/>
    </source>
</evidence>
<evidence type="ECO:0000256" key="3">
    <source>
        <dbReference type="ARBA" id="ARBA00004763"/>
    </source>
</evidence>
<comment type="function">
    <text evidence="9">Catalyzes the condensation of para-aminobenzoate (pABA) with 6-hydroxymethyl-7,8-dihydropterin diphosphate (DHPt-PP) to form 7,8-dihydropteroate (H2Pte), the immediate precursor of folate derivatives.</text>
</comment>
<keyword evidence="6 9" id="KW-0479">Metal-binding</keyword>
<dbReference type="GO" id="GO:0046654">
    <property type="term" value="P:tetrahydrofolate biosynthetic process"/>
    <property type="evidence" value="ECO:0007669"/>
    <property type="project" value="UniProtKB-UniPathway"/>
</dbReference>
<evidence type="ECO:0000256" key="8">
    <source>
        <dbReference type="ARBA" id="ARBA00022909"/>
    </source>
</evidence>
<dbReference type="Proteomes" id="UP000004291">
    <property type="component" value="Chromosome"/>
</dbReference>
<reference evidence="11 12" key="1">
    <citation type="submission" date="2007-10" db="EMBL/GenBank/DDBJ databases">
        <authorList>
            <person name="Wagner-Dobler I."/>
            <person name="Ferriera S."/>
            <person name="Johnson J."/>
            <person name="Kravitz S."/>
            <person name="Beeson K."/>
            <person name="Sutton G."/>
            <person name="Rogers Y.-H."/>
            <person name="Friedman R."/>
            <person name="Frazier M."/>
            <person name="Venter J.C."/>
        </authorList>
    </citation>
    <scope>NUCLEOTIDE SEQUENCE [LARGE SCALE GENOMIC DNA]</scope>
    <source>
        <strain evidence="11 12">DFL-43</strain>
    </source>
</reference>
<protein>
    <recommendedName>
        <fullName evidence="4 9">Dihydropteroate synthase</fullName>
        <shortName evidence="9">DHPS</shortName>
        <ecNumber evidence="4 9">2.5.1.15</ecNumber>
    </recommendedName>
    <alternativeName>
        <fullName evidence="9">Dihydropteroate pyrophosphorylase</fullName>
    </alternativeName>
</protein>
<dbReference type="PROSITE" id="PS00793">
    <property type="entry name" value="DHPS_2"/>
    <property type="match status" value="1"/>
</dbReference>
<accession>A9D6H1</accession>
<dbReference type="UniPathway" id="UPA00077">
    <property type="reaction ID" value="UER00156"/>
</dbReference>
<dbReference type="STRING" id="411684.HPDFL43_09707"/>
<reference evidence="11 12" key="2">
    <citation type="submission" date="2012-06" db="EMBL/GenBank/DDBJ databases">
        <authorList>
            <person name="Fiebig A."/>
        </authorList>
    </citation>
    <scope>NUCLEOTIDE SEQUENCE [LARGE SCALE GENOMIC DNA]</scope>
    <source>
        <strain evidence="11 12">DFL-43</strain>
    </source>
</reference>
<dbReference type="eggNOG" id="COG0294">
    <property type="taxonomic scope" value="Bacteria"/>
</dbReference>
<keyword evidence="5 9" id="KW-0808">Transferase</keyword>
<evidence type="ECO:0000256" key="2">
    <source>
        <dbReference type="ARBA" id="ARBA00001946"/>
    </source>
</evidence>
<dbReference type="PANTHER" id="PTHR20941">
    <property type="entry name" value="FOLATE SYNTHESIS PROTEINS"/>
    <property type="match status" value="1"/>
</dbReference>
<comment type="catalytic activity">
    <reaction evidence="1">
        <text>(7,8-dihydropterin-6-yl)methyl diphosphate + 4-aminobenzoate = 7,8-dihydropteroate + diphosphate</text>
        <dbReference type="Rhea" id="RHEA:19949"/>
        <dbReference type="ChEBI" id="CHEBI:17836"/>
        <dbReference type="ChEBI" id="CHEBI:17839"/>
        <dbReference type="ChEBI" id="CHEBI:33019"/>
        <dbReference type="ChEBI" id="CHEBI:72950"/>
        <dbReference type="EC" id="2.5.1.15"/>
    </reaction>
</comment>
<sequence length="314" mass="33178">MRQAHATGSRRYNAAIAGKEQTMQAPPNAVFNPTTLRLGRGAQIELGPTSRIMAILNVTPDSFSDGGLHAAADAAVAAARVMVAEGADIIDIGGESTRPGAEPVSAVEEQRRIIPVIEALSADAGMVISVDTWRAETARLALSAGAHMINDVWGLQREPEIARIAAGQGAAVAIMHTGRDREVLADPIADQFAWFAPSLEIARRAGIADDQILLDPGFGFAKDAGMNLELMARFGELHRLGYPLLAGTSRKRFIGTLTGRDAADRDVGTTATSVALRLLGAAVFRVHNVAFNRDGLAVADAMVQSSRKREPVDG</sequence>
<dbReference type="Pfam" id="PF00809">
    <property type="entry name" value="Pterin_bind"/>
    <property type="match status" value="1"/>
</dbReference>
<evidence type="ECO:0000256" key="7">
    <source>
        <dbReference type="ARBA" id="ARBA00022842"/>
    </source>
</evidence>